<feature type="domain" description="UbiC transcription regulator-associated" evidence="1">
    <location>
        <begin position="35"/>
        <end position="169"/>
    </location>
</feature>
<dbReference type="SMART" id="SM00866">
    <property type="entry name" value="UTRA"/>
    <property type="match status" value="1"/>
</dbReference>
<feature type="non-terminal residue" evidence="2">
    <location>
        <position position="1"/>
    </location>
</feature>
<dbReference type="PANTHER" id="PTHR44846">
    <property type="entry name" value="MANNOSYL-D-GLYCERATE TRANSPORT/METABOLISM SYSTEM REPRESSOR MNGR-RELATED"/>
    <property type="match status" value="1"/>
</dbReference>
<accession>A0ABW0YY64</accession>
<evidence type="ECO:0000259" key="1">
    <source>
        <dbReference type="SMART" id="SM00866"/>
    </source>
</evidence>
<dbReference type="Pfam" id="PF07702">
    <property type="entry name" value="UTRA"/>
    <property type="match status" value="1"/>
</dbReference>
<protein>
    <submittedName>
        <fullName evidence="2">UTRA domain-containing protein</fullName>
    </submittedName>
</protein>
<reference evidence="3" key="1">
    <citation type="journal article" date="2019" name="Int. J. Syst. Evol. Microbiol.">
        <title>The Global Catalogue of Microorganisms (GCM) 10K type strain sequencing project: providing services to taxonomists for standard genome sequencing and annotation.</title>
        <authorList>
            <consortium name="The Broad Institute Genomics Platform"/>
            <consortium name="The Broad Institute Genome Sequencing Center for Infectious Disease"/>
            <person name="Wu L."/>
            <person name="Ma J."/>
        </authorList>
    </citation>
    <scope>NUCLEOTIDE SEQUENCE [LARGE SCALE GENOMIC DNA]</scope>
    <source>
        <strain evidence="3">CGMCC 4.7304</strain>
    </source>
</reference>
<dbReference type="Gene3D" id="3.40.1410.10">
    <property type="entry name" value="Chorismate lyase-like"/>
    <property type="match status" value="1"/>
</dbReference>
<organism evidence="2 3">
    <name type="scientific">Streptomyces gamaensis</name>
    <dbReference type="NCBI Taxonomy" id="1763542"/>
    <lineage>
        <taxon>Bacteria</taxon>
        <taxon>Bacillati</taxon>
        <taxon>Actinomycetota</taxon>
        <taxon>Actinomycetes</taxon>
        <taxon>Kitasatosporales</taxon>
        <taxon>Streptomycetaceae</taxon>
        <taxon>Streptomyces</taxon>
    </lineage>
</organism>
<evidence type="ECO:0000313" key="2">
    <source>
        <dbReference type="EMBL" id="MFC5719619.1"/>
    </source>
</evidence>
<sequence>KHHGRGNFIRRPDERIRYDNQRLFSPHPAPAEAELHVHVSVHRVAAVGTLPALLQVRDGAPLTEYVYTSHRNDITQSLAYVYVPRAVARLGTPTGNLSPWGDDIRTLLANAGVHVVSTRERLTTRLPSSDDVRLLRTTTPVLVIERTSIDTTGRVAEGALLVLPGDRTEAVFTTFTPAVALEVAE</sequence>
<name>A0ABW0YY64_9ACTN</name>
<dbReference type="SUPFAM" id="SSF64288">
    <property type="entry name" value="Chorismate lyase-like"/>
    <property type="match status" value="1"/>
</dbReference>
<dbReference type="PANTHER" id="PTHR44846:SF17">
    <property type="entry name" value="GNTR-FAMILY TRANSCRIPTIONAL REGULATOR"/>
    <property type="match status" value="1"/>
</dbReference>
<keyword evidence="3" id="KW-1185">Reference proteome</keyword>
<dbReference type="InterPro" id="IPR028978">
    <property type="entry name" value="Chorismate_lyase_/UTRA_dom_sf"/>
</dbReference>
<dbReference type="InterPro" id="IPR050679">
    <property type="entry name" value="Bact_HTH_transcr_reg"/>
</dbReference>
<dbReference type="Proteomes" id="UP001596083">
    <property type="component" value="Unassembled WGS sequence"/>
</dbReference>
<proteinExistence type="predicted"/>
<dbReference type="InterPro" id="IPR011663">
    <property type="entry name" value="UTRA"/>
</dbReference>
<dbReference type="EMBL" id="JBHSPB010000003">
    <property type="protein sequence ID" value="MFC5719619.1"/>
    <property type="molecule type" value="Genomic_DNA"/>
</dbReference>
<evidence type="ECO:0000313" key="3">
    <source>
        <dbReference type="Proteomes" id="UP001596083"/>
    </source>
</evidence>
<dbReference type="RefSeq" id="WP_390314728.1">
    <property type="nucleotide sequence ID" value="NZ_JBHSPB010000003.1"/>
</dbReference>
<gene>
    <name evidence="2" type="ORF">ACFP1Z_05425</name>
</gene>
<comment type="caution">
    <text evidence="2">The sequence shown here is derived from an EMBL/GenBank/DDBJ whole genome shotgun (WGS) entry which is preliminary data.</text>
</comment>